<evidence type="ECO:0000313" key="8">
    <source>
        <dbReference type="EMBL" id="QIA65538.1"/>
    </source>
</evidence>
<protein>
    <submittedName>
        <fullName evidence="8">Molybdate ABC transporter substrate-binding protein</fullName>
    </submittedName>
</protein>
<dbReference type="PANTHER" id="PTHR30632">
    <property type="entry name" value="MOLYBDATE-BINDING PERIPLASMIC PROTEIN"/>
    <property type="match status" value="1"/>
</dbReference>
<keyword evidence="2 6" id="KW-0500">Molybdenum</keyword>
<evidence type="ECO:0000256" key="6">
    <source>
        <dbReference type="PIRSR" id="PIRSR004846-1"/>
    </source>
</evidence>
<dbReference type="NCBIfam" id="NF007958">
    <property type="entry name" value="PRK10677.1"/>
    <property type="match status" value="1"/>
</dbReference>
<dbReference type="PIRSF" id="PIRSF004846">
    <property type="entry name" value="ModA"/>
    <property type="match status" value="1"/>
</dbReference>
<name>A0A7Z2YFJ1_9VIBR</name>
<dbReference type="KEGG" id="vas:GT360_18570"/>
<feature type="signal peptide" evidence="7">
    <location>
        <begin position="1"/>
        <end position="19"/>
    </location>
</feature>
<feature type="chain" id="PRO_5030671500" evidence="7">
    <location>
        <begin position="20"/>
        <end position="251"/>
    </location>
</feature>
<sequence length="251" mass="27306">MLSRLLVCLSLLVSIPAIAQQSVTVFAAASMTDALDVIATEFEQQTGVTVKRSYASSSVLARQIAQGAPADIYISANERWMDYLLEQKAVVAGSVVSLVENQLVLVMPYRGESQEIDIDSASTILKLLQGTRLAVGDPKHVPAGIYTQQAFESLGMWNDLQSHLARANNVRSALLWVERGEANAGVVYKTDAMVSDKVAIIGQFPEASHEAIRYPIAKVVGRDSDAAESFYQYLISSEAKKVMAQYGFKVD</sequence>
<dbReference type="GO" id="GO:0030973">
    <property type="term" value="F:molybdate ion binding"/>
    <property type="evidence" value="ECO:0007669"/>
    <property type="project" value="TreeGrafter"/>
</dbReference>
<gene>
    <name evidence="8" type="primary">modA</name>
    <name evidence="8" type="ORF">GT360_18570</name>
</gene>
<evidence type="ECO:0000256" key="2">
    <source>
        <dbReference type="ARBA" id="ARBA00022505"/>
    </source>
</evidence>
<evidence type="ECO:0000256" key="1">
    <source>
        <dbReference type="ARBA" id="ARBA00009175"/>
    </source>
</evidence>
<evidence type="ECO:0000256" key="4">
    <source>
        <dbReference type="ARBA" id="ARBA00022729"/>
    </source>
</evidence>
<proteinExistence type="inferred from homology"/>
<dbReference type="PANTHER" id="PTHR30632:SF17">
    <property type="entry name" value="MOLYBDATE-BINDING PROTEIN MODA"/>
    <property type="match status" value="1"/>
</dbReference>
<evidence type="ECO:0000256" key="3">
    <source>
        <dbReference type="ARBA" id="ARBA00022723"/>
    </source>
</evidence>
<dbReference type="Proteomes" id="UP000464262">
    <property type="component" value="Chromosome 2"/>
</dbReference>
<dbReference type="Gene3D" id="3.40.190.10">
    <property type="entry name" value="Periplasmic binding protein-like II"/>
    <property type="match status" value="2"/>
</dbReference>
<evidence type="ECO:0000256" key="5">
    <source>
        <dbReference type="ARBA" id="ARBA00062515"/>
    </source>
</evidence>
<evidence type="ECO:0000256" key="7">
    <source>
        <dbReference type="SAM" id="SignalP"/>
    </source>
</evidence>
<keyword evidence="3 6" id="KW-0479">Metal-binding</keyword>
<dbReference type="InterPro" id="IPR050682">
    <property type="entry name" value="ModA/WtpA"/>
</dbReference>
<dbReference type="Pfam" id="PF13531">
    <property type="entry name" value="SBP_bac_11"/>
    <property type="match status" value="1"/>
</dbReference>
<feature type="binding site" evidence="6">
    <location>
        <position position="143"/>
    </location>
    <ligand>
        <name>molybdate</name>
        <dbReference type="ChEBI" id="CHEBI:36264"/>
    </ligand>
</feature>
<dbReference type="EMBL" id="CP047476">
    <property type="protein sequence ID" value="QIA65538.1"/>
    <property type="molecule type" value="Genomic_DNA"/>
</dbReference>
<dbReference type="CDD" id="cd13536">
    <property type="entry name" value="PBP2_EcModA"/>
    <property type="match status" value="1"/>
</dbReference>
<dbReference type="SUPFAM" id="SSF53850">
    <property type="entry name" value="Periplasmic binding protein-like II"/>
    <property type="match status" value="1"/>
</dbReference>
<dbReference type="FunFam" id="3.40.190.10:FF:000035">
    <property type="entry name" value="Molybdate ABC transporter substrate-binding protein"/>
    <property type="match status" value="1"/>
</dbReference>
<dbReference type="GO" id="GO:1901359">
    <property type="term" value="F:tungstate binding"/>
    <property type="evidence" value="ECO:0007669"/>
    <property type="project" value="UniProtKB-ARBA"/>
</dbReference>
<feature type="binding site" evidence="6">
    <location>
        <position position="57"/>
    </location>
    <ligand>
        <name>molybdate</name>
        <dbReference type="ChEBI" id="CHEBI:36264"/>
    </ligand>
</feature>
<reference evidence="8 9" key="1">
    <citation type="submission" date="2020-01" db="EMBL/GenBank/DDBJ databases">
        <title>Whole genome and functional gene identification of agarase of Vibrio HN897.</title>
        <authorList>
            <person name="Liu Y."/>
            <person name="Zhao Z."/>
        </authorList>
    </citation>
    <scope>NUCLEOTIDE SEQUENCE [LARGE SCALE GENOMIC DNA]</scope>
    <source>
        <strain evidence="8 9">HN897</strain>
    </source>
</reference>
<dbReference type="NCBIfam" id="TIGR01256">
    <property type="entry name" value="modA"/>
    <property type="match status" value="1"/>
</dbReference>
<feature type="binding site" evidence="6">
    <location>
        <position position="30"/>
    </location>
    <ligand>
        <name>molybdate</name>
        <dbReference type="ChEBI" id="CHEBI:36264"/>
    </ligand>
</feature>
<dbReference type="AlphaFoldDB" id="A0A7Z2YFJ1"/>
<dbReference type="RefSeq" id="WP_164650438.1">
    <property type="nucleotide sequence ID" value="NZ_CP047476.1"/>
</dbReference>
<dbReference type="InterPro" id="IPR005950">
    <property type="entry name" value="ModA"/>
</dbReference>
<evidence type="ECO:0000313" key="9">
    <source>
        <dbReference type="Proteomes" id="UP000464262"/>
    </source>
</evidence>
<dbReference type="GO" id="GO:0030288">
    <property type="term" value="C:outer membrane-bounded periplasmic space"/>
    <property type="evidence" value="ECO:0007669"/>
    <property type="project" value="TreeGrafter"/>
</dbReference>
<keyword evidence="4 7" id="KW-0732">Signal</keyword>
<comment type="similarity">
    <text evidence="1">Belongs to the bacterial solute-binding protein ModA family.</text>
</comment>
<organism evidence="8 9">
    <name type="scientific">Vibrio astriarenae</name>
    <dbReference type="NCBI Taxonomy" id="1481923"/>
    <lineage>
        <taxon>Bacteria</taxon>
        <taxon>Pseudomonadati</taxon>
        <taxon>Pseudomonadota</taxon>
        <taxon>Gammaproteobacteria</taxon>
        <taxon>Vibrionales</taxon>
        <taxon>Vibrionaceae</taxon>
        <taxon>Vibrio</taxon>
    </lineage>
</organism>
<dbReference type="GO" id="GO:0046872">
    <property type="term" value="F:metal ion binding"/>
    <property type="evidence" value="ECO:0007669"/>
    <property type="project" value="UniProtKB-KW"/>
</dbReference>
<comment type="subunit">
    <text evidence="5">The complex is composed of two ATP-binding proteins (ModC), two transmembrane proteins (ModB) and a solute-binding protein (ModA).</text>
</comment>
<feature type="binding site" evidence="6">
    <location>
        <position position="170"/>
    </location>
    <ligand>
        <name>molybdate</name>
        <dbReference type="ChEBI" id="CHEBI:36264"/>
    </ligand>
</feature>
<feature type="binding site" evidence="6">
    <location>
        <position position="188"/>
    </location>
    <ligand>
        <name>molybdate</name>
        <dbReference type="ChEBI" id="CHEBI:36264"/>
    </ligand>
</feature>
<keyword evidence="9" id="KW-1185">Reference proteome</keyword>
<dbReference type="GO" id="GO:0015689">
    <property type="term" value="P:molybdate ion transport"/>
    <property type="evidence" value="ECO:0007669"/>
    <property type="project" value="InterPro"/>
</dbReference>
<accession>A0A7Z2YFJ1</accession>